<name>A0A6M3LPA0_9ZZZZ</name>
<sequence length="118" mass="13640">MPNLEKKSQPSESQIREFWEWCGCRQDEIDPSVWICLDGTRYTRYGGMPTPDMTFLFKYAVPKLEGYKIDINRTRFVTAPRWFVQVYNADNDGTSSGEDPALALFWAIYSALDLSPPM</sequence>
<proteinExistence type="predicted"/>
<dbReference type="AlphaFoldDB" id="A0A6M3LPA0"/>
<dbReference type="EMBL" id="MT141689">
    <property type="protein sequence ID" value="QJA69242.1"/>
    <property type="molecule type" value="Genomic_DNA"/>
</dbReference>
<evidence type="ECO:0000313" key="2">
    <source>
        <dbReference type="EMBL" id="QJA95362.1"/>
    </source>
</evidence>
<organism evidence="2">
    <name type="scientific">viral metagenome</name>
    <dbReference type="NCBI Taxonomy" id="1070528"/>
    <lineage>
        <taxon>unclassified sequences</taxon>
        <taxon>metagenomes</taxon>
        <taxon>organismal metagenomes</taxon>
    </lineage>
</organism>
<protein>
    <submittedName>
        <fullName evidence="2">Uncharacterized protein</fullName>
    </submittedName>
</protein>
<evidence type="ECO:0000313" key="1">
    <source>
        <dbReference type="EMBL" id="QJA69242.1"/>
    </source>
</evidence>
<dbReference type="EMBL" id="MT143308">
    <property type="protein sequence ID" value="QJA95362.1"/>
    <property type="molecule type" value="Genomic_DNA"/>
</dbReference>
<gene>
    <name evidence="1" type="ORF">MM415A04854_0005</name>
    <name evidence="2" type="ORF">MM415B05430_0007</name>
</gene>
<accession>A0A6M3LPA0</accession>
<reference evidence="2" key="1">
    <citation type="submission" date="2020-03" db="EMBL/GenBank/DDBJ databases">
        <title>The deep terrestrial virosphere.</title>
        <authorList>
            <person name="Holmfeldt K."/>
            <person name="Nilsson E."/>
            <person name="Simone D."/>
            <person name="Lopez-Fernandez M."/>
            <person name="Wu X."/>
            <person name="de Brujin I."/>
            <person name="Lundin D."/>
            <person name="Andersson A."/>
            <person name="Bertilsson S."/>
            <person name="Dopson M."/>
        </authorList>
    </citation>
    <scope>NUCLEOTIDE SEQUENCE</scope>
    <source>
        <strain evidence="1">MM415A04854</strain>
        <strain evidence="2">MM415B05430</strain>
    </source>
</reference>